<dbReference type="Proteomes" id="UP000677228">
    <property type="component" value="Unassembled WGS sequence"/>
</dbReference>
<keyword evidence="1" id="KW-1133">Transmembrane helix</keyword>
<name>A0A814I2M3_9BILA</name>
<comment type="caution">
    <text evidence="3">The sequence shown here is derived from an EMBL/GenBank/DDBJ whole genome shotgun (WGS) entry which is preliminary data.</text>
</comment>
<dbReference type="AlphaFoldDB" id="A0A814I2M3"/>
<dbReference type="InterPro" id="IPR044398">
    <property type="entry name" value="Globin-sensor_dom"/>
</dbReference>
<evidence type="ECO:0000313" key="3">
    <source>
        <dbReference type="EMBL" id="CAF1018078.1"/>
    </source>
</evidence>
<protein>
    <recommendedName>
        <fullName evidence="2">Globin-sensor domain-containing protein</fullName>
    </recommendedName>
</protein>
<feature type="domain" description="Globin-sensor" evidence="2">
    <location>
        <begin position="15"/>
        <end position="191"/>
    </location>
</feature>
<dbReference type="PANTHER" id="PTHR42071:SF1">
    <property type="entry name" value="GLOBIN-SENSOR DOMAIN-CONTAINING PROTEIN"/>
    <property type="match status" value="1"/>
</dbReference>
<dbReference type="OrthoDB" id="10027058at2759"/>
<dbReference type="Proteomes" id="UP000682733">
    <property type="component" value="Unassembled WGS sequence"/>
</dbReference>
<keyword evidence="1" id="KW-0472">Membrane</keyword>
<reference evidence="3" key="1">
    <citation type="submission" date="2021-02" db="EMBL/GenBank/DDBJ databases">
        <authorList>
            <person name="Nowell W R."/>
        </authorList>
    </citation>
    <scope>NUCLEOTIDE SEQUENCE</scope>
</reference>
<dbReference type="EMBL" id="CAJNOQ010003554">
    <property type="protein sequence ID" value="CAF1018078.1"/>
    <property type="molecule type" value="Genomic_DNA"/>
</dbReference>
<dbReference type="EMBL" id="CAJOBC010003554">
    <property type="protein sequence ID" value="CAF3789542.1"/>
    <property type="molecule type" value="Genomic_DNA"/>
</dbReference>
<feature type="transmembrane region" description="Helical" evidence="1">
    <location>
        <begin position="219"/>
        <end position="238"/>
    </location>
</feature>
<evidence type="ECO:0000259" key="2">
    <source>
        <dbReference type="Pfam" id="PF11563"/>
    </source>
</evidence>
<gene>
    <name evidence="3" type="ORF">GPM918_LOCUS14628</name>
    <name evidence="4" type="ORF">OVA965_LOCUS32287</name>
    <name evidence="5" type="ORF">SRO942_LOCUS14628</name>
    <name evidence="6" type="ORF">TMI583_LOCUS33143</name>
</gene>
<dbReference type="GO" id="GO:0020037">
    <property type="term" value="F:heme binding"/>
    <property type="evidence" value="ECO:0007669"/>
    <property type="project" value="InterPro"/>
</dbReference>
<evidence type="ECO:0000256" key="1">
    <source>
        <dbReference type="SAM" id="Phobius"/>
    </source>
</evidence>
<keyword evidence="1" id="KW-0812">Transmembrane</keyword>
<evidence type="ECO:0000313" key="7">
    <source>
        <dbReference type="Proteomes" id="UP000663829"/>
    </source>
</evidence>
<sequence length="241" mass="27449">MEHIDDDQLATNLRYRFDYVAKFIRWSNDDIAVLNSLEPIVSPLLPVVVDAVYKKLFQFDVTKRFFFKRNEGFEGNLPSSLNDLTLNSEQIQFRKDMLSRYLTRVITTKVWDDSFLQYLSRVGKIHTNNGGSKSINVPYIHVNALLGYVEHILIDAVWGVENVDNKTKKAAILSINKFFWIQNDLFTMHYIGSSSVSNAPKDDTAIPSNTSSFAFNHHLLMTFALVAAIAVVIGYYIGGQK</sequence>
<dbReference type="EMBL" id="CAJNOK010025041">
    <property type="protein sequence ID" value="CAF1384882.1"/>
    <property type="molecule type" value="Genomic_DNA"/>
</dbReference>
<dbReference type="GO" id="GO:0019825">
    <property type="term" value="F:oxygen binding"/>
    <property type="evidence" value="ECO:0007669"/>
    <property type="project" value="InterPro"/>
</dbReference>
<dbReference type="Pfam" id="PF11563">
    <property type="entry name" value="Protoglobin"/>
    <property type="match status" value="1"/>
</dbReference>
<proteinExistence type="predicted"/>
<dbReference type="SUPFAM" id="SSF46458">
    <property type="entry name" value="Globin-like"/>
    <property type="match status" value="1"/>
</dbReference>
<evidence type="ECO:0000313" key="5">
    <source>
        <dbReference type="EMBL" id="CAF3789542.1"/>
    </source>
</evidence>
<accession>A0A814I2M3</accession>
<dbReference type="InterPro" id="IPR012292">
    <property type="entry name" value="Globin/Proto"/>
</dbReference>
<evidence type="ECO:0000313" key="6">
    <source>
        <dbReference type="EMBL" id="CAF4193020.1"/>
    </source>
</evidence>
<dbReference type="PANTHER" id="PTHR42071">
    <property type="entry name" value="PROTOGLOBIN DOMAIN-CONTAINING PROTEIN"/>
    <property type="match status" value="1"/>
</dbReference>
<organism evidence="3 7">
    <name type="scientific">Didymodactylos carnosus</name>
    <dbReference type="NCBI Taxonomy" id="1234261"/>
    <lineage>
        <taxon>Eukaryota</taxon>
        <taxon>Metazoa</taxon>
        <taxon>Spiralia</taxon>
        <taxon>Gnathifera</taxon>
        <taxon>Rotifera</taxon>
        <taxon>Eurotatoria</taxon>
        <taxon>Bdelloidea</taxon>
        <taxon>Philodinida</taxon>
        <taxon>Philodinidae</taxon>
        <taxon>Didymodactylos</taxon>
    </lineage>
</organism>
<dbReference type="Proteomes" id="UP000663829">
    <property type="component" value="Unassembled WGS sequence"/>
</dbReference>
<dbReference type="Gene3D" id="1.10.490.10">
    <property type="entry name" value="Globins"/>
    <property type="match status" value="1"/>
</dbReference>
<keyword evidence="7" id="KW-1185">Reference proteome</keyword>
<dbReference type="Proteomes" id="UP000681722">
    <property type="component" value="Unassembled WGS sequence"/>
</dbReference>
<dbReference type="InterPro" id="IPR009050">
    <property type="entry name" value="Globin-like_sf"/>
</dbReference>
<evidence type="ECO:0000313" key="4">
    <source>
        <dbReference type="EMBL" id="CAF1384882.1"/>
    </source>
</evidence>
<dbReference type="EMBL" id="CAJOBA010046740">
    <property type="protein sequence ID" value="CAF4193020.1"/>
    <property type="molecule type" value="Genomic_DNA"/>
</dbReference>